<dbReference type="OrthoDB" id="1814775at2"/>
<evidence type="ECO:0000313" key="4">
    <source>
        <dbReference type="Proteomes" id="UP000199659"/>
    </source>
</evidence>
<proteinExistence type="predicted"/>
<feature type="transmembrane region" description="Helical" evidence="1">
    <location>
        <begin position="5"/>
        <end position="23"/>
    </location>
</feature>
<keyword evidence="1" id="KW-0812">Transmembrane</keyword>
<evidence type="ECO:0000256" key="1">
    <source>
        <dbReference type="SAM" id="Phobius"/>
    </source>
</evidence>
<dbReference type="Pfam" id="PF00092">
    <property type="entry name" value="VWA"/>
    <property type="match status" value="1"/>
</dbReference>
<dbReference type="SMART" id="SM00327">
    <property type="entry name" value="VWA"/>
    <property type="match status" value="1"/>
</dbReference>
<protein>
    <submittedName>
        <fullName evidence="3">Ca-activated chloride channel family protein</fullName>
    </submittedName>
</protein>
<evidence type="ECO:0000313" key="3">
    <source>
        <dbReference type="EMBL" id="SFR80839.1"/>
    </source>
</evidence>
<reference evidence="3 4" key="1">
    <citation type="submission" date="2016-10" db="EMBL/GenBank/DDBJ databases">
        <authorList>
            <person name="de Groot N.N."/>
        </authorList>
    </citation>
    <scope>NUCLEOTIDE SEQUENCE [LARGE SCALE GENOMIC DNA]</scope>
    <source>
        <strain evidence="3 4">743A</strain>
    </source>
</reference>
<dbReference type="InterPro" id="IPR002035">
    <property type="entry name" value="VWF_A"/>
</dbReference>
<dbReference type="EMBL" id="FOYZ01000006">
    <property type="protein sequence ID" value="SFR80839.1"/>
    <property type="molecule type" value="Genomic_DNA"/>
</dbReference>
<keyword evidence="1" id="KW-0472">Membrane</keyword>
<dbReference type="RefSeq" id="WP_092560385.1">
    <property type="nucleotide sequence ID" value="NZ_FOYZ01000006.1"/>
</dbReference>
<feature type="domain" description="VWFA" evidence="2">
    <location>
        <begin position="385"/>
        <end position="558"/>
    </location>
</feature>
<dbReference type="InterPro" id="IPR036465">
    <property type="entry name" value="vWFA_dom_sf"/>
</dbReference>
<dbReference type="Proteomes" id="UP000199659">
    <property type="component" value="Unassembled WGS sequence"/>
</dbReference>
<gene>
    <name evidence="3" type="ORF">SAMN05661086_01836</name>
</gene>
<organism evidence="3 4">
    <name type="scientific">Anaeromicropila populeti</name>
    <dbReference type="NCBI Taxonomy" id="37658"/>
    <lineage>
        <taxon>Bacteria</taxon>
        <taxon>Bacillati</taxon>
        <taxon>Bacillota</taxon>
        <taxon>Clostridia</taxon>
        <taxon>Lachnospirales</taxon>
        <taxon>Lachnospiraceae</taxon>
        <taxon>Anaeromicropila</taxon>
    </lineage>
</organism>
<dbReference type="AlphaFoldDB" id="A0A1I6JPD9"/>
<keyword evidence="4" id="KW-1185">Reference proteome</keyword>
<name>A0A1I6JPD9_9FIRM</name>
<dbReference type="CDD" id="cd00198">
    <property type="entry name" value="vWFA"/>
    <property type="match status" value="1"/>
</dbReference>
<evidence type="ECO:0000259" key="2">
    <source>
        <dbReference type="PROSITE" id="PS50234"/>
    </source>
</evidence>
<dbReference type="SUPFAM" id="SSF53300">
    <property type="entry name" value="vWA-like"/>
    <property type="match status" value="1"/>
</dbReference>
<sequence>MKNKYIAFIAIGIFSFLALYVGLTVTKNWGKTSSEISTDTALKKLEKMVDDVDPQQVEARKANVQLGGNNLEEELPSIDKYPLSVTANTKDSIEIFVSTEKGGTGNDGWLNDVAEAFNKEKIKVNGKTASVSIRSIASGMAMDYIVSGKYLPDAFSPSNELWGAMIENKGVAIQLEEKKLAGNVAGILLSKKKQEELIQKYGEITIKTIAQATAESEIAMGYTNPFASSTGLNFLISTLCAYDETDPLSIQAMDGFESFQLNVPFVAYTTLQMREAVESGVLDGLIMEYQTYKNSTDLKKYEFTPFGVRHDNPIYSVGKLSEQKQAILKEFISYCLNDANQKLADKYGFNQLDTYKSDLPEFSGDILIEAQDLWKESKDSGRPVTAVFVADTSGSMDGEPLMELKNSLINGAEYINSDNYIGLVTYNSSVSINLPIAKFDLNQRSLFTGAVTDMSAAGGTATYDGVLVAMDMLLKAKETNPDTKLMMFVLSDGETNEGYKLKSIKGILKALEIPVYTIGYNADIEALETLSQINEAASINADSDDVVYKLKSLFNAQM</sequence>
<dbReference type="Gene3D" id="3.40.50.410">
    <property type="entry name" value="von Willebrand factor, type A domain"/>
    <property type="match status" value="1"/>
</dbReference>
<dbReference type="Pfam" id="PF13531">
    <property type="entry name" value="SBP_bac_11"/>
    <property type="match status" value="1"/>
</dbReference>
<dbReference type="PROSITE" id="PS50234">
    <property type="entry name" value="VWFA"/>
    <property type="match status" value="1"/>
</dbReference>
<dbReference type="STRING" id="37658.SAMN05661086_01836"/>
<keyword evidence="1" id="KW-1133">Transmembrane helix</keyword>
<dbReference type="SUPFAM" id="SSF53850">
    <property type="entry name" value="Periplasmic binding protein-like II"/>
    <property type="match status" value="1"/>
</dbReference>
<accession>A0A1I6JPD9</accession>